<dbReference type="EMBL" id="GBRH01205626">
    <property type="protein sequence ID" value="JAD92269.1"/>
    <property type="molecule type" value="Transcribed_RNA"/>
</dbReference>
<organism evidence="1">
    <name type="scientific">Arundo donax</name>
    <name type="common">Giant reed</name>
    <name type="synonym">Donax arundinaceus</name>
    <dbReference type="NCBI Taxonomy" id="35708"/>
    <lineage>
        <taxon>Eukaryota</taxon>
        <taxon>Viridiplantae</taxon>
        <taxon>Streptophyta</taxon>
        <taxon>Embryophyta</taxon>
        <taxon>Tracheophyta</taxon>
        <taxon>Spermatophyta</taxon>
        <taxon>Magnoliopsida</taxon>
        <taxon>Liliopsida</taxon>
        <taxon>Poales</taxon>
        <taxon>Poaceae</taxon>
        <taxon>PACMAD clade</taxon>
        <taxon>Arundinoideae</taxon>
        <taxon>Arundineae</taxon>
        <taxon>Arundo</taxon>
    </lineage>
</organism>
<name>A0A0A9DUN3_ARUDO</name>
<sequence>MYCQHSLLTTSIPCQHSLQKNQHQQIKNHCLLTSIPSISFPNNQTLMKKK</sequence>
<dbReference type="AlphaFoldDB" id="A0A0A9DUN3"/>
<reference evidence="1" key="1">
    <citation type="submission" date="2014-09" db="EMBL/GenBank/DDBJ databases">
        <authorList>
            <person name="Magalhaes I.L.F."/>
            <person name="Oliveira U."/>
            <person name="Santos F.R."/>
            <person name="Vidigal T.H.D.A."/>
            <person name="Brescovit A.D."/>
            <person name="Santos A.J."/>
        </authorList>
    </citation>
    <scope>NUCLEOTIDE SEQUENCE</scope>
    <source>
        <tissue evidence="1">Shoot tissue taken approximately 20 cm above the soil surface</tissue>
    </source>
</reference>
<accession>A0A0A9DUN3</accession>
<evidence type="ECO:0000313" key="1">
    <source>
        <dbReference type="EMBL" id="JAD92269.1"/>
    </source>
</evidence>
<reference evidence="1" key="2">
    <citation type="journal article" date="2015" name="Data Brief">
        <title>Shoot transcriptome of the giant reed, Arundo donax.</title>
        <authorList>
            <person name="Barrero R.A."/>
            <person name="Guerrero F.D."/>
            <person name="Moolhuijzen P."/>
            <person name="Goolsby J.A."/>
            <person name="Tidwell J."/>
            <person name="Bellgard S.E."/>
            <person name="Bellgard M.I."/>
        </authorList>
    </citation>
    <scope>NUCLEOTIDE SEQUENCE</scope>
    <source>
        <tissue evidence="1">Shoot tissue taken approximately 20 cm above the soil surface</tissue>
    </source>
</reference>
<protein>
    <submittedName>
        <fullName evidence="1">Uncharacterized protein</fullName>
    </submittedName>
</protein>
<proteinExistence type="predicted"/>